<dbReference type="EMBL" id="CP042913">
    <property type="protein sequence ID" value="QEG34665.1"/>
    <property type="molecule type" value="Genomic_DNA"/>
</dbReference>
<dbReference type="Proteomes" id="UP000323917">
    <property type="component" value="Chromosome"/>
</dbReference>
<evidence type="ECO:0000313" key="3">
    <source>
        <dbReference type="Proteomes" id="UP000323917"/>
    </source>
</evidence>
<name>A0A5B9QAJ9_9BACT</name>
<evidence type="ECO:0000256" key="1">
    <source>
        <dbReference type="SAM" id="Phobius"/>
    </source>
</evidence>
<dbReference type="OrthoDB" id="279009at2"/>
<accession>A0A5B9QAJ9</accession>
<sequence length="138" mass="15222">MSGRFRILLARPASQSGAILICVLACLAIVTAMVTATIRSALRSHVEVRSQRDLRQTELVLEAGILRARQQVAASRDYAGEIWQLADEVLPGDTPATIEILVRDRSIAVTARLGSNLQQLTQRSFEFMFDEPSPSNKE</sequence>
<dbReference type="RefSeq" id="WP_148073283.1">
    <property type="nucleotide sequence ID" value="NZ_CP042913.1"/>
</dbReference>
<gene>
    <name evidence="2" type="ORF">Pr1d_19470</name>
</gene>
<evidence type="ECO:0000313" key="2">
    <source>
        <dbReference type="EMBL" id="QEG34665.1"/>
    </source>
</evidence>
<organism evidence="2 3">
    <name type="scientific">Bythopirellula goksoeyrii</name>
    <dbReference type="NCBI Taxonomy" id="1400387"/>
    <lineage>
        <taxon>Bacteria</taxon>
        <taxon>Pseudomonadati</taxon>
        <taxon>Planctomycetota</taxon>
        <taxon>Planctomycetia</taxon>
        <taxon>Pirellulales</taxon>
        <taxon>Lacipirellulaceae</taxon>
        <taxon>Bythopirellula</taxon>
    </lineage>
</organism>
<keyword evidence="1" id="KW-0812">Transmembrane</keyword>
<feature type="transmembrane region" description="Helical" evidence="1">
    <location>
        <begin position="18"/>
        <end position="42"/>
    </location>
</feature>
<reference evidence="2 3" key="1">
    <citation type="submission" date="2019-08" db="EMBL/GenBank/DDBJ databases">
        <title>Deep-cultivation of Planctomycetes and their phenomic and genomic characterization uncovers novel biology.</title>
        <authorList>
            <person name="Wiegand S."/>
            <person name="Jogler M."/>
            <person name="Boedeker C."/>
            <person name="Pinto D."/>
            <person name="Vollmers J."/>
            <person name="Rivas-Marin E."/>
            <person name="Kohn T."/>
            <person name="Peeters S.H."/>
            <person name="Heuer A."/>
            <person name="Rast P."/>
            <person name="Oberbeckmann S."/>
            <person name="Bunk B."/>
            <person name="Jeske O."/>
            <person name="Meyerdierks A."/>
            <person name="Storesund J.E."/>
            <person name="Kallscheuer N."/>
            <person name="Luecker S."/>
            <person name="Lage O.M."/>
            <person name="Pohl T."/>
            <person name="Merkel B.J."/>
            <person name="Hornburger P."/>
            <person name="Mueller R.-W."/>
            <person name="Bruemmer F."/>
            <person name="Labrenz M."/>
            <person name="Spormann A.M."/>
            <person name="Op den Camp H."/>
            <person name="Overmann J."/>
            <person name="Amann R."/>
            <person name="Jetten M.S.M."/>
            <person name="Mascher T."/>
            <person name="Medema M.H."/>
            <person name="Devos D.P."/>
            <person name="Kaster A.-K."/>
            <person name="Ovreas L."/>
            <person name="Rohde M."/>
            <person name="Galperin M.Y."/>
            <person name="Jogler C."/>
        </authorList>
    </citation>
    <scope>NUCLEOTIDE SEQUENCE [LARGE SCALE GENOMIC DNA]</scope>
    <source>
        <strain evidence="2 3">Pr1d</strain>
    </source>
</reference>
<keyword evidence="1" id="KW-0472">Membrane</keyword>
<keyword evidence="3" id="KW-1185">Reference proteome</keyword>
<protein>
    <submittedName>
        <fullName evidence="2">Uncharacterized protein</fullName>
    </submittedName>
</protein>
<dbReference type="KEGG" id="bgok:Pr1d_19470"/>
<proteinExistence type="predicted"/>
<keyword evidence="1" id="KW-1133">Transmembrane helix</keyword>
<dbReference type="AlphaFoldDB" id="A0A5B9QAJ9"/>